<comment type="caution">
    <text evidence="3">The sequence shown here is derived from an EMBL/GenBank/DDBJ whole genome shotgun (WGS) entry which is preliminary data.</text>
</comment>
<dbReference type="Gene3D" id="3.30.565.40">
    <property type="entry name" value="Fervidobacterium nodosum Rt17-B1 like"/>
    <property type="match status" value="1"/>
</dbReference>
<evidence type="ECO:0000313" key="4">
    <source>
        <dbReference type="Proteomes" id="UP000004756"/>
    </source>
</evidence>
<evidence type="ECO:0000313" key="3">
    <source>
        <dbReference type="EMBL" id="EEG55195.1"/>
    </source>
</evidence>
<dbReference type="Proteomes" id="UP000004756">
    <property type="component" value="Unassembled WGS sequence"/>
</dbReference>
<evidence type="ECO:0008006" key="5">
    <source>
        <dbReference type="Google" id="ProtNLM"/>
    </source>
</evidence>
<feature type="domain" description="DUF3298" evidence="1">
    <location>
        <begin position="190"/>
        <end position="268"/>
    </location>
</feature>
<sequence length="270" mass="31792">MVSIWFLLQAIDSFPSIIYDFPRFRKLKSVYRRKMAGNHTQGRQAIYYKNTVLRFTMQTISKLTLSDTMYFENTPALNYKIDYPQFTSTCSRRAAAAVNSFYRLRAKSLETYCRFTLYPQAVTDLKQLREDRDPLLGFEFLVTFQVTYNSGCIVSLYMDQYEFEGGAHGSTQRTSQTWDFSTGKRMQLSDFYPHNPSYREEIQTQIQSGIGRRLEQEPSTYFEDYPELLRTTFNPESFYLTPEGLVIYYQQYDIAPYSTGMPQFLLPFNE</sequence>
<dbReference type="InterPro" id="IPR021729">
    <property type="entry name" value="DUF3298"/>
</dbReference>
<protein>
    <recommendedName>
        <fullName evidence="5">DUF3298 domain-containing protein</fullName>
    </recommendedName>
</protein>
<feature type="domain" description="Deacetylase PdaC" evidence="2">
    <location>
        <begin position="72"/>
        <end position="171"/>
    </location>
</feature>
<reference evidence="3 4" key="2">
    <citation type="submission" date="2009-02" db="EMBL/GenBank/DDBJ databases">
        <title>Draft genome sequence of Clostridium asparagiforme (DSM 15981).</title>
        <authorList>
            <person name="Sudarsanam P."/>
            <person name="Ley R."/>
            <person name="Guruge J."/>
            <person name="Turnbaugh P.J."/>
            <person name="Mahowald M."/>
            <person name="Liep D."/>
            <person name="Gordon J."/>
        </authorList>
    </citation>
    <scope>NUCLEOTIDE SEQUENCE [LARGE SCALE GENOMIC DNA]</scope>
    <source>
        <strain evidence="3 4">DSM 15981</strain>
    </source>
</reference>
<accession>C0D0C9</accession>
<dbReference type="InterPro" id="IPR037126">
    <property type="entry name" value="PdaC/RsiV-like_sf"/>
</dbReference>
<dbReference type="HOGENOM" id="CLU_085048_0_0_9"/>
<dbReference type="Gene3D" id="3.90.640.20">
    <property type="entry name" value="Heat-shock cognate protein, ATPase"/>
    <property type="match status" value="1"/>
</dbReference>
<dbReference type="Pfam" id="PF13739">
    <property type="entry name" value="PdaC"/>
    <property type="match status" value="1"/>
</dbReference>
<dbReference type="EMBL" id="ACCJ01000165">
    <property type="protein sequence ID" value="EEG55195.1"/>
    <property type="molecule type" value="Genomic_DNA"/>
</dbReference>
<gene>
    <name evidence="3" type="ORF">CLOSTASPAR_02711</name>
</gene>
<keyword evidence="4" id="KW-1185">Reference proteome</keyword>
<dbReference type="AlphaFoldDB" id="C0D0C9"/>
<evidence type="ECO:0000259" key="1">
    <source>
        <dbReference type="Pfam" id="PF11738"/>
    </source>
</evidence>
<name>C0D0C9_9FIRM</name>
<proteinExistence type="predicted"/>
<reference evidence="3 4" key="1">
    <citation type="submission" date="2009-01" db="EMBL/GenBank/DDBJ databases">
        <authorList>
            <person name="Fulton L."/>
            <person name="Clifton S."/>
            <person name="Fulton B."/>
            <person name="Xu J."/>
            <person name="Minx P."/>
            <person name="Pepin K.H."/>
            <person name="Johnson M."/>
            <person name="Bhonagiri V."/>
            <person name="Nash W.E."/>
            <person name="Mardis E.R."/>
            <person name="Wilson R.K."/>
        </authorList>
    </citation>
    <scope>NUCLEOTIDE SEQUENCE [LARGE SCALE GENOMIC DNA]</scope>
    <source>
        <strain evidence="3 4">DSM 15981</strain>
    </source>
</reference>
<dbReference type="InterPro" id="IPR025303">
    <property type="entry name" value="PdaC"/>
</dbReference>
<dbReference type="Pfam" id="PF11738">
    <property type="entry name" value="DUF3298"/>
    <property type="match status" value="1"/>
</dbReference>
<organism evidence="3 4">
    <name type="scientific">[Clostridium] asparagiforme DSM 15981</name>
    <dbReference type="NCBI Taxonomy" id="518636"/>
    <lineage>
        <taxon>Bacteria</taxon>
        <taxon>Bacillati</taxon>
        <taxon>Bacillota</taxon>
        <taxon>Clostridia</taxon>
        <taxon>Lachnospirales</taxon>
        <taxon>Lachnospiraceae</taxon>
        <taxon>Enterocloster</taxon>
    </lineage>
</organism>
<evidence type="ECO:0000259" key="2">
    <source>
        <dbReference type="Pfam" id="PF13739"/>
    </source>
</evidence>